<protein>
    <submittedName>
        <fullName evidence="2">PrgI family protein</fullName>
    </submittedName>
</protein>
<dbReference type="Pfam" id="PF12666">
    <property type="entry name" value="PrgI"/>
    <property type="match status" value="1"/>
</dbReference>
<sequence>MQVNINKEFQHYEEDVFMGLSLRQLLWSGAAIGTAVGVYFGLQPLFGQETVSWVCIVAAAPFALAGFFQYDQLHIWQFLKVVF</sequence>
<reference evidence="2" key="1">
    <citation type="journal article" date="2021" name="PeerJ">
        <title>Extensive microbial diversity within the chicken gut microbiome revealed by metagenomics and culture.</title>
        <authorList>
            <person name="Gilroy R."/>
            <person name="Ravi A."/>
            <person name="Getino M."/>
            <person name="Pursley I."/>
            <person name="Horton D.L."/>
            <person name="Alikhan N.F."/>
            <person name="Baker D."/>
            <person name="Gharbi K."/>
            <person name="Hall N."/>
            <person name="Watson M."/>
            <person name="Adriaenssens E.M."/>
            <person name="Foster-Nyarko E."/>
            <person name="Jarju S."/>
            <person name="Secka A."/>
            <person name="Antonio M."/>
            <person name="Oren A."/>
            <person name="Chaudhuri R.R."/>
            <person name="La Ragione R."/>
            <person name="Hildebrand F."/>
            <person name="Pallen M.J."/>
        </authorList>
    </citation>
    <scope>NUCLEOTIDE SEQUENCE</scope>
    <source>
        <strain evidence="2">ChiBcec21-2208</strain>
    </source>
</reference>
<evidence type="ECO:0000313" key="3">
    <source>
        <dbReference type="Proteomes" id="UP000782880"/>
    </source>
</evidence>
<evidence type="ECO:0000313" key="2">
    <source>
        <dbReference type="EMBL" id="HJG28096.1"/>
    </source>
</evidence>
<dbReference type="Proteomes" id="UP000782880">
    <property type="component" value="Unassembled WGS sequence"/>
</dbReference>
<accession>A0A921IJ92</accession>
<keyword evidence="1" id="KW-1133">Transmembrane helix</keyword>
<keyword evidence="1" id="KW-0472">Membrane</keyword>
<feature type="transmembrane region" description="Helical" evidence="1">
    <location>
        <begin position="25"/>
        <end position="45"/>
    </location>
</feature>
<evidence type="ECO:0000256" key="1">
    <source>
        <dbReference type="SAM" id="Phobius"/>
    </source>
</evidence>
<dbReference type="AlphaFoldDB" id="A0A921IJ92"/>
<gene>
    <name evidence="2" type="ORF">K8V20_05565</name>
</gene>
<proteinExistence type="predicted"/>
<comment type="caution">
    <text evidence="2">The sequence shown here is derived from an EMBL/GenBank/DDBJ whole genome shotgun (WGS) entry which is preliminary data.</text>
</comment>
<reference evidence="2" key="2">
    <citation type="submission" date="2021-09" db="EMBL/GenBank/DDBJ databases">
        <authorList>
            <person name="Gilroy R."/>
        </authorList>
    </citation>
    <scope>NUCLEOTIDE SEQUENCE</scope>
    <source>
        <strain evidence="2">ChiBcec21-2208</strain>
    </source>
</reference>
<keyword evidence="1" id="KW-0812">Transmembrane</keyword>
<name>A0A921IJ92_9FIRM</name>
<dbReference type="InterPro" id="IPR024414">
    <property type="entry name" value="Uncharacterised_PrgI"/>
</dbReference>
<organism evidence="2 3">
    <name type="scientific">Subdoligranulum variabile</name>
    <dbReference type="NCBI Taxonomy" id="214851"/>
    <lineage>
        <taxon>Bacteria</taxon>
        <taxon>Bacillati</taxon>
        <taxon>Bacillota</taxon>
        <taxon>Clostridia</taxon>
        <taxon>Eubacteriales</taxon>
        <taxon>Oscillospiraceae</taxon>
        <taxon>Subdoligranulum</taxon>
    </lineage>
</organism>
<feature type="transmembrane region" description="Helical" evidence="1">
    <location>
        <begin position="51"/>
        <end position="70"/>
    </location>
</feature>
<dbReference type="EMBL" id="DYVE01000143">
    <property type="protein sequence ID" value="HJG28096.1"/>
    <property type="molecule type" value="Genomic_DNA"/>
</dbReference>
<feature type="non-terminal residue" evidence="2">
    <location>
        <position position="83"/>
    </location>
</feature>